<evidence type="ECO:0000256" key="3">
    <source>
        <dbReference type="ARBA" id="ARBA00011738"/>
    </source>
</evidence>
<dbReference type="NCBIfam" id="NF003727">
    <property type="entry name" value="PRK05330.1"/>
    <property type="match status" value="1"/>
</dbReference>
<evidence type="ECO:0000256" key="1">
    <source>
        <dbReference type="ARBA" id="ARBA00005168"/>
    </source>
</evidence>
<comment type="similarity">
    <text evidence="2">Belongs to the aerobic coproporphyrinogen-III oxidase family.</text>
</comment>
<proteinExistence type="inferred from homology"/>
<accession>A0A918VCH9</accession>
<dbReference type="InterPro" id="IPR001260">
    <property type="entry name" value="Coprogen_oxidase_aer"/>
</dbReference>
<evidence type="ECO:0000256" key="7">
    <source>
        <dbReference type="ARBA" id="ARBA00023244"/>
    </source>
</evidence>
<comment type="subunit">
    <text evidence="3">Homodimer.</text>
</comment>
<keyword evidence="6" id="KW-0350">Heme biosynthesis</keyword>
<organism evidence="8 9">
    <name type="scientific">Novosphingobium arvoryzae</name>
    <dbReference type="NCBI Taxonomy" id="1256514"/>
    <lineage>
        <taxon>Bacteria</taxon>
        <taxon>Pseudomonadati</taxon>
        <taxon>Pseudomonadota</taxon>
        <taxon>Alphaproteobacteria</taxon>
        <taxon>Sphingomonadales</taxon>
        <taxon>Sphingomonadaceae</taxon>
        <taxon>Novosphingobium</taxon>
    </lineage>
</organism>
<comment type="pathway">
    <text evidence="1">Porphyrin-containing compound metabolism; protoporphyrin-IX biosynthesis; protoporphyrinogen-IX from coproporphyrinogen-III (O2 route): step 1/1.</text>
</comment>
<dbReference type="Proteomes" id="UP000634139">
    <property type="component" value="Unassembled WGS sequence"/>
</dbReference>
<dbReference type="GO" id="GO:0004109">
    <property type="term" value="F:coproporphyrinogen oxidase activity"/>
    <property type="evidence" value="ECO:0007669"/>
    <property type="project" value="UniProtKB-EC"/>
</dbReference>
<dbReference type="EMBL" id="BMZD01000001">
    <property type="protein sequence ID" value="GGZ87682.1"/>
    <property type="molecule type" value="Genomic_DNA"/>
</dbReference>
<dbReference type="PRINTS" id="PR00073">
    <property type="entry name" value="COPRGNOXDASE"/>
</dbReference>
<protein>
    <recommendedName>
        <fullName evidence="4">coproporphyrinogen oxidase</fullName>
        <ecNumber evidence="4">1.3.3.3</ecNumber>
    </recommendedName>
</protein>
<evidence type="ECO:0000256" key="6">
    <source>
        <dbReference type="ARBA" id="ARBA00023133"/>
    </source>
</evidence>
<dbReference type="GO" id="GO:0006782">
    <property type="term" value="P:protoporphyrinogen IX biosynthetic process"/>
    <property type="evidence" value="ECO:0007669"/>
    <property type="project" value="TreeGrafter"/>
</dbReference>
<evidence type="ECO:0000256" key="2">
    <source>
        <dbReference type="ARBA" id="ARBA00010644"/>
    </source>
</evidence>
<evidence type="ECO:0000313" key="9">
    <source>
        <dbReference type="Proteomes" id="UP000634139"/>
    </source>
</evidence>
<dbReference type="AlphaFoldDB" id="A0A918VCH9"/>
<evidence type="ECO:0000313" key="8">
    <source>
        <dbReference type="EMBL" id="GGZ87682.1"/>
    </source>
</evidence>
<dbReference type="EC" id="1.3.3.3" evidence="4"/>
<dbReference type="InterPro" id="IPR036406">
    <property type="entry name" value="Coprogen_oxidase_aer_sf"/>
</dbReference>
<reference evidence="8" key="1">
    <citation type="journal article" date="2014" name="Int. J. Syst. Evol. Microbiol.">
        <title>Complete genome sequence of Corynebacterium casei LMG S-19264T (=DSM 44701T), isolated from a smear-ripened cheese.</title>
        <authorList>
            <consortium name="US DOE Joint Genome Institute (JGI-PGF)"/>
            <person name="Walter F."/>
            <person name="Albersmeier A."/>
            <person name="Kalinowski J."/>
            <person name="Ruckert C."/>
        </authorList>
    </citation>
    <scope>NUCLEOTIDE SEQUENCE</scope>
    <source>
        <strain evidence="8">KCTC 32422</strain>
    </source>
</reference>
<dbReference type="PANTHER" id="PTHR10755">
    <property type="entry name" value="COPROPORPHYRINOGEN III OXIDASE, MITOCHONDRIAL"/>
    <property type="match status" value="1"/>
</dbReference>
<sequence length="224" mass="24873">MKGKVFEKVGVNVSTVHGTFAPEFAKTIHGAGADNPGFTATGISLVAHMANPHVPAVHMNTRFLTTGKAWFGGGGDLNPPIPYAEDTAEFHAAFKAACDAHDADYYPRFKAWADDYFYIPHRGVHRGVGGIFYDHLECADDAQWEANFAFTRDVGEAFLDVFPRLVRRRMGMAFTPAEKQQQLEWRGRYAEFNLVYDRGTLFGLKTGGNIDAILMSLPPEAVWR</sequence>
<evidence type="ECO:0000256" key="4">
    <source>
        <dbReference type="ARBA" id="ARBA00012869"/>
    </source>
</evidence>
<name>A0A918VCH9_9SPHN</name>
<comment type="caution">
    <text evidence="8">The sequence shown here is derived from an EMBL/GenBank/DDBJ whole genome shotgun (WGS) entry which is preliminary data.</text>
</comment>
<reference evidence="8" key="2">
    <citation type="submission" date="2020-09" db="EMBL/GenBank/DDBJ databases">
        <authorList>
            <person name="Sun Q."/>
            <person name="Kim S."/>
        </authorList>
    </citation>
    <scope>NUCLEOTIDE SEQUENCE</scope>
    <source>
        <strain evidence="8">KCTC 32422</strain>
    </source>
</reference>
<dbReference type="Pfam" id="PF01218">
    <property type="entry name" value="Coprogen_oxidas"/>
    <property type="match status" value="1"/>
</dbReference>
<dbReference type="PIRSF" id="PIRSF000166">
    <property type="entry name" value="Coproporphyri_ox"/>
    <property type="match status" value="1"/>
</dbReference>
<dbReference type="SUPFAM" id="SSF102886">
    <property type="entry name" value="Coproporphyrinogen III oxidase"/>
    <property type="match status" value="1"/>
</dbReference>
<keyword evidence="5" id="KW-0560">Oxidoreductase</keyword>
<dbReference type="PANTHER" id="PTHR10755:SF0">
    <property type="entry name" value="OXYGEN-DEPENDENT COPROPORPHYRINOGEN-III OXIDASE, MITOCHONDRIAL"/>
    <property type="match status" value="1"/>
</dbReference>
<gene>
    <name evidence="8" type="primary">hemF</name>
    <name evidence="8" type="ORF">GCM10011617_03000</name>
</gene>
<evidence type="ECO:0000256" key="5">
    <source>
        <dbReference type="ARBA" id="ARBA00023002"/>
    </source>
</evidence>
<dbReference type="Gene3D" id="3.40.1500.10">
    <property type="entry name" value="Coproporphyrinogen III oxidase, aerobic"/>
    <property type="match status" value="1"/>
</dbReference>
<dbReference type="GO" id="GO:0005737">
    <property type="term" value="C:cytoplasm"/>
    <property type="evidence" value="ECO:0007669"/>
    <property type="project" value="TreeGrafter"/>
</dbReference>
<keyword evidence="9" id="KW-1185">Reference proteome</keyword>
<keyword evidence="7" id="KW-0627">Porphyrin biosynthesis</keyword>